<evidence type="ECO:0000313" key="20">
    <source>
        <dbReference type="Proteomes" id="UP000437631"/>
    </source>
</evidence>
<evidence type="ECO:0000313" key="9">
    <source>
        <dbReference type="EMBL" id="OSG95619.1"/>
    </source>
</evidence>
<proteinExistence type="predicted"/>
<dbReference type="EMBL" id="WDIP01000001">
    <property type="protein sequence ID" value="KAB5887090.1"/>
    <property type="molecule type" value="Genomic_DNA"/>
</dbReference>
<evidence type="ECO:0000313" key="11">
    <source>
        <dbReference type="EMBL" id="OSH00434.1"/>
    </source>
</evidence>
<dbReference type="Proteomes" id="UP000193208">
    <property type="component" value="Unassembled WGS sequence"/>
</dbReference>
<evidence type="ECO:0000313" key="15">
    <source>
        <dbReference type="Proteomes" id="UP000193208"/>
    </source>
</evidence>
<reference evidence="12 21" key="5">
    <citation type="submission" date="2019-12" db="EMBL/GenBank/DDBJ databases">
        <title>Draft Genome Sequence of Bifidobacterium adolescentis ZJ2.</title>
        <authorList>
            <person name="Jin Z."/>
        </authorList>
    </citation>
    <scope>NUCLEOTIDE SEQUENCE [LARGE SCALE GENOMIC DNA]</scope>
    <source>
        <strain evidence="12 21">ZJ2</strain>
    </source>
</reference>
<keyword evidence="11" id="KW-0378">Hydrolase</keyword>
<name>A0A076JLY4_BIFAD</name>
<dbReference type="EMBL" id="BPPZ01000004">
    <property type="protein sequence ID" value="GJD13992.1"/>
    <property type="molecule type" value="Genomic_DNA"/>
</dbReference>
<dbReference type="Gene3D" id="3.40.50.1820">
    <property type="entry name" value="alpha/beta hydrolase"/>
    <property type="match status" value="1"/>
</dbReference>
<evidence type="ECO:0000313" key="21">
    <source>
        <dbReference type="Proteomes" id="UP000464884"/>
    </source>
</evidence>
<evidence type="ECO:0000313" key="2">
    <source>
        <dbReference type="EMBL" id="GJD13992.1"/>
    </source>
</evidence>
<dbReference type="PANTHER" id="PTHR43358">
    <property type="entry name" value="ALPHA/BETA-HYDROLASE"/>
    <property type="match status" value="1"/>
</dbReference>
<dbReference type="EMBL" id="WDFR01000003">
    <property type="protein sequence ID" value="KAB6029494.1"/>
    <property type="molecule type" value="Genomic_DNA"/>
</dbReference>
<dbReference type="Proteomes" id="UP000470200">
    <property type="component" value="Unassembled WGS sequence"/>
</dbReference>
<evidence type="ECO:0000313" key="5">
    <source>
        <dbReference type="EMBL" id="KAB6029494.1"/>
    </source>
</evidence>
<dbReference type="InterPro" id="IPR052920">
    <property type="entry name" value="DNA-binding_regulatory"/>
</dbReference>
<reference evidence="1 24" key="8">
    <citation type="submission" date="2023-06" db="EMBL/GenBank/DDBJ databases">
        <title>Complete Genome Sequences of Bifidobacterium faecale strain JCM19861T was isolated from human faeces by Jung-Hye Choi et al. (2014).</title>
        <authorList>
            <person name="Okuhama S."/>
            <person name="Takahashi H."/>
            <person name="Imaizumi K."/>
            <person name="Nakayama S."/>
            <person name="Ogata Y."/>
            <person name="Suda W."/>
        </authorList>
    </citation>
    <scope>NUCLEOTIDE SEQUENCE [LARGE SCALE GENOMIC DNA]</scope>
    <source>
        <strain evidence="1 24">JCM 19861</strain>
    </source>
</reference>
<evidence type="ECO:0000313" key="19">
    <source>
        <dbReference type="Proteomes" id="UP000284589"/>
    </source>
</evidence>
<evidence type="ECO:0000313" key="7">
    <source>
        <dbReference type="EMBL" id="OQM58529.1"/>
    </source>
</evidence>
<evidence type="ECO:0000313" key="16">
    <source>
        <dbReference type="Proteomes" id="UP000193377"/>
    </source>
</evidence>
<dbReference type="InterPro" id="IPR029058">
    <property type="entry name" value="AB_hydrolase_fold"/>
</dbReference>
<evidence type="ECO:0000313" key="18">
    <source>
        <dbReference type="Proteomes" id="UP000193905"/>
    </source>
</evidence>
<dbReference type="Proteomes" id="UP000284589">
    <property type="component" value="Unassembled WGS sequence"/>
</dbReference>
<reference evidence="13 19" key="3">
    <citation type="submission" date="2018-08" db="EMBL/GenBank/DDBJ databases">
        <title>A genome reference for cultivated species of the human gut microbiota.</title>
        <authorList>
            <person name="Zou Y."/>
            <person name="Xue W."/>
            <person name="Luo G."/>
        </authorList>
    </citation>
    <scope>NUCLEOTIDE SEQUENCE [LARGE SCALE GENOMIC DNA]</scope>
    <source>
        <strain evidence="13 19">AM12-20</strain>
    </source>
</reference>
<evidence type="ECO:0000313" key="3">
    <source>
        <dbReference type="EMBL" id="KAB5747525.1"/>
    </source>
</evidence>
<protein>
    <submittedName>
        <fullName evidence="11">Alpha/beta hydrolase</fullName>
    </submittedName>
</protein>
<dbReference type="Proteomes" id="UP000193664">
    <property type="component" value="Unassembled WGS sequence"/>
</dbReference>
<dbReference type="Proteomes" id="UP001206013">
    <property type="component" value="Unassembled WGS sequence"/>
</dbReference>
<evidence type="ECO:0000313" key="12">
    <source>
        <dbReference type="EMBL" id="QHB62529.1"/>
    </source>
</evidence>
<dbReference type="GO" id="GO:0016787">
    <property type="term" value="F:hydrolase activity"/>
    <property type="evidence" value="ECO:0007669"/>
    <property type="project" value="UniProtKB-KW"/>
</dbReference>
<evidence type="ECO:0000313" key="17">
    <source>
        <dbReference type="Proteomes" id="UP000193664"/>
    </source>
</evidence>
<evidence type="ECO:0000313" key="4">
    <source>
        <dbReference type="EMBL" id="KAB5887090.1"/>
    </source>
</evidence>
<dbReference type="RefSeq" id="WP_003809402.1">
    <property type="nucleotide sequence ID" value="NZ_AP028457.1"/>
</dbReference>
<evidence type="ECO:0000313" key="6">
    <source>
        <dbReference type="EMBL" id="MCQ4792385.1"/>
    </source>
</evidence>
<evidence type="ECO:0000313" key="10">
    <source>
        <dbReference type="EMBL" id="OSG98219.1"/>
    </source>
</evidence>
<dbReference type="AlphaFoldDB" id="A0A076JLY4"/>
<dbReference type="EMBL" id="LNKF01000002">
    <property type="protein sequence ID" value="OSG95619.1"/>
    <property type="molecule type" value="Genomic_DNA"/>
</dbReference>
<dbReference type="Proteomes" id="UP001357973">
    <property type="component" value="Chromosome"/>
</dbReference>
<reference evidence="2" key="6">
    <citation type="submission" date="2021-08" db="EMBL/GenBank/DDBJ databases">
        <title>Draft genome sequence of the GABA producer Bifidobacterium adolescentis 4-2, isolated from healthy human feces.</title>
        <authorList>
            <person name="Altaib H."/>
            <person name="Niwa R."/>
            <person name="Abe M."/>
            <person name="Suzuki T."/>
        </authorList>
    </citation>
    <scope>NUCLEOTIDE SEQUENCE</scope>
    <source>
        <strain evidence="2">4-2</strain>
    </source>
</reference>
<dbReference type="EMBL" id="JANFYM010000002">
    <property type="protein sequence ID" value="MCQ4792385.1"/>
    <property type="molecule type" value="Genomic_DNA"/>
</dbReference>
<dbReference type="EMBL" id="WDLT01000002">
    <property type="protein sequence ID" value="KAB5747525.1"/>
    <property type="molecule type" value="Genomic_DNA"/>
</dbReference>
<dbReference type="Proteomes" id="UP000464884">
    <property type="component" value="Chromosome"/>
</dbReference>
<evidence type="ECO:0000313" key="13">
    <source>
        <dbReference type="EMBL" id="RHJ18709.1"/>
    </source>
</evidence>
<dbReference type="Proteomes" id="UP000470926">
    <property type="component" value="Unassembled WGS sequence"/>
</dbReference>
<dbReference type="Proteomes" id="UP000886943">
    <property type="component" value="Unassembled WGS sequence"/>
</dbReference>
<dbReference type="EMBL" id="CP047129">
    <property type="protein sequence ID" value="QHB62529.1"/>
    <property type="molecule type" value="Genomic_DNA"/>
</dbReference>
<dbReference type="Proteomes" id="UP000193377">
    <property type="component" value="Unassembled WGS sequence"/>
</dbReference>
<sequence>MATTHDHSALIRNIQLATGVTTVAATGLLAASAHMLFRFAIDTQWKHSIFHQALIAPDREGKMNQGEAKEAEQWFSETKQPVSITSRDGLKLHGWLFDPDCIDPTPHIYAICVHGYTGAPEEQAKWAHRYARMGFTVLAPSQRAQDLSEGRYVGMGWLERNDLLDWIRLIVDSDDQARILLFGGSMGATTVMMTTGTPELPRNVIAAIAESGYTSARMEFIDSARGMFHMPKLLASACVDAAGLICKRRAGYDFTEASCIPSLRHTVIPMLFIHGGKDRMVSPRFLDMNYNACSSIDRERLLVPDADHMESSAVDPKRYWDTVYGFIRRSFKI</sequence>
<reference evidence="6" key="7">
    <citation type="submission" date="2022-06" db="EMBL/GenBank/DDBJ databases">
        <title>Isolation of gut microbiota from human fecal samples.</title>
        <authorList>
            <person name="Pamer E.G."/>
            <person name="Barat B."/>
            <person name="Waligurski E."/>
            <person name="Medina S."/>
            <person name="Paddock L."/>
            <person name="Mostad J."/>
        </authorList>
    </citation>
    <scope>NUCLEOTIDE SEQUENCE</scope>
    <source>
        <strain evidence="6">SL.1.01</strain>
    </source>
</reference>
<dbReference type="KEGG" id="badl:BADO_0789"/>
<dbReference type="EMBL" id="LNKH01000003">
    <property type="protein sequence ID" value="OSG98219.1"/>
    <property type="molecule type" value="Genomic_DNA"/>
</dbReference>
<dbReference type="EMBL" id="QRLP01000002">
    <property type="protein sequence ID" value="RHJ18709.1"/>
    <property type="molecule type" value="Genomic_DNA"/>
</dbReference>
<reference evidence="7 14" key="2">
    <citation type="submission" date="2017-03" db="EMBL/GenBank/DDBJ databases">
        <title>Maternal inheritance of bifidobacteria.</title>
        <authorList>
            <person name="Lugli G.A."/>
            <person name="Duranti S."/>
            <person name="Milani C."/>
            <person name="Mancabelli L."/>
        </authorList>
    </citation>
    <scope>NUCLEOTIDE SEQUENCE [LARGE SCALE GENOMIC DNA]</scope>
    <source>
        <strain evidence="7 14">1892B</strain>
    </source>
</reference>
<dbReference type="eggNOG" id="COG1073">
    <property type="taxonomic scope" value="Bacteria"/>
</dbReference>
<evidence type="ECO:0000313" key="22">
    <source>
        <dbReference type="Proteomes" id="UP000470200"/>
    </source>
</evidence>
<dbReference type="Proteomes" id="UP000192714">
    <property type="component" value="Unassembled WGS sequence"/>
</dbReference>
<evidence type="ECO:0000313" key="8">
    <source>
        <dbReference type="EMBL" id="OSG87954.1"/>
    </source>
</evidence>
<dbReference type="EMBL" id="AP028457">
    <property type="protein sequence ID" value="BEK82879.1"/>
    <property type="molecule type" value="Genomic_DNA"/>
</dbReference>
<reference evidence="20 22" key="4">
    <citation type="journal article" date="2019" name="Nat. Med.">
        <title>A library of human gut bacterial isolates paired with longitudinal multiomics data enables mechanistic microbiome research.</title>
        <authorList>
            <person name="Poyet M."/>
            <person name="Groussin M."/>
            <person name="Gibbons S.M."/>
            <person name="Avila-Pacheco J."/>
            <person name="Jiang X."/>
            <person name="Kearney S.M."/>
            <person name="Perrotta A.R."/>
            <person name="Berdy B."/>
            <person name="Zhao S."/>
            <person name="Lieberman T.D."/>
            <person name="Swanson P.K."/>
            <person name="Smith M."/>
            <person name="Roesemann S."/>
            <person name="Alexander J.E."/>
            <person name="Rich S.A."/>
            <person name="Livny J."/>
            <person name="Vlamakis H."/>
            <person name="Clish C."/>
            <person name="Bullock K."/>
            <person name="Deik A."/>
            <person name="Scott J."/>
            <person name="Pierce K.A."/>
            <person name="Xavier R.J."/>
            <person name="Alm E.J."/>
        </authorList>
    </citation>
    <scope>NUCLEOTIDE SEQUENCE [LARGE SCALE GENOMIC DNA]</scope>
    <source>
        <strain evidence="4 22">BIOML-A105</strain>
        <strain evidence="3 20">BIOML-A190</strain>
        <strain evidence="5 23">BIOML-A26</strain>
    </source>
</reference>
<dbReference type="SUPFAM" id="SSF53474">
    <property type="entry name" value="alpha/beta-Hydrolases"/>
    <property type="match status" value="1"/>
</dbReference>
<dbReference type="PANTHER" id="PTHR43358:SF4">
    <property type="entry name" value="ALPHA_BETA HYDROLASE FOLD-1 DOMAIN-CONTAINING PROTEIN"/>
    <property type="match status" value="1"/>
</dbReference>
<keyword evidence="24" id="KW-1185">Reference proteome</keyword>
<dbReference type="Proteomes" id="UP000437631">
    <property type="component" value="Unassembled WGS sequence"/>
</dbReference>
<reference evidence="15 16" key="1">
    <citation type="journal article" date="2016" name="Sci. Rep.">
        <title>Evaluation of genetic diversity among strains of the human gut commensal Bifidobacterium adolescentis.</title>
        <authorList>
            <person name="Duranti S."/>
            <person name="Milani C."/>
            <person name="Lugli G.A."/>
            <person name="Mancabelli L."/>
            <person name="Turroni F."/>
            <person name="Ferrario C."/>
            <person name="Mangifesta M."/>
            <person name="Viappiani A."/>
            <person name="Sanchez B."/>
            <person name="Margolles A."/>
            <person name="van Sinderen D."/>
            <person name="Ventura M."/>
        </authorList>
    </citation>
    <scope>NUCLEOTIDE SEQUENCE [LARGE SCALE GENOMIC DNA]</scope>
    <source>
        <strain evidence="8 16">487B</strain>
        <strain evidence="9 17">AD2-8</strain>
        <strain evidence="10 18">AL46-2</strain>
        <strain evidence="11 15">AL46-7</strain>
    </source>
</reference>
<dbReference type="EMBL" id="LNKI01000002">
    <property type="protein sequence ID" value="OSH00434.1"/>
    <property type="molecule type" value="Genomic_DNA"/>
</dbReference>
<gene>
    <name evidence="2" type="primary">yqkD</name>
    <name evidence="9" type="ORF">AD0028_0859</name>
    <name evidence="10" type="ORF">AL0462_0770</name>
    <name evidence="11" type="ORF">AL0467_0833</name>
    <name evidence="8" type="ORF">B0487_0875</name>
    <name evidence="1" type="ORF">B19861_08210</name>
    <name evidence="7" type="ORF">B5789_0608</name>
    <name evidence="2" type="ORF">BIFAD42_09760</name>
    <name evidence="13" type="ORF">DW139_03795</name>
    <name evidence="12" type="ORF">F3K97_04150</name>
    <name evidence="5" type="ORF">GA542_07325</name>
    <name evidence="4" type="ORF">GA629_00440</name>
    <name evidence="3" type="ORF">GA752_02790</name>
    <name evidence="6" type="ORF">NE692_02760</name>
</gene>
<evidence type="ECO:0000313" key="24">
    <source>
        <dbReference type="Proteomes" id="UP001357973"/>
    </source>
</evidence>
<organism evidence="11 15">
    <name type="scientific">Bifidobacterium adolescentis</name>
    <dbReference type="NCBI Taxonomy" id="1680"/>
    <lineage>
        <taxon>Bacteria</taxon>
        <taxon>Bacillati</taxon>
        <taxon>Actinomycetota</taxon>
        <taxon>Actinomycetes</taxon>
        <taxon>Bifidobacteriales</taxon>
        <taxon>Bifidobacteriaceae</taxon>
        <taxon>Bifidobacterium</taxon>
    </lineage>
</organism>
<accession>A0A076JLY4</accession>
<dbReference type="KEGG" id="bado:BBMN23_0866"/>
<evidence type="ECO:0000313" key="1">
    <source>
        <dbReference type="EMBL" id="BEK82879.1"/>
    </source>
</evidence>
<evidence type="ECO:0000313" key="14">
    <source>
        <dbReference type="Proteomes" id="UP000192714"/>
    </source>
</evidence>
<evidence type="ECO:0000313" key="23">
    <source>
        <dbReference type="Proteomes" id="UP000470926"/>
    </source>
</evidence>
<dbReference type="EMBL" id="NAQF01000002">
    <property type="protein sequence ID" value="OQM58529.1"/>
    <property type="molecule type" value="Genomic_DNA"/>
</dbReference>
<dbReference type="EMBL" id="LNKD01000001">
    <property type="protein sequence ID" value="OSG87954.1"/>
    <property type="molecule type" value="Genomic_DNA"/>
</dbReference>
<dbReference type="Proteomes" id="UP000193905">
    <property type="component" value="Unassembled WGS sequence"/>
</dbReference>